<keyword evidence="2" id="KW-1185">Reference proteome</keyword>
<evidence type="ECO:0000313" key="2">
    <source>
        <dbReference type="Proteomes" id="UP000261540"/>
    </source>
</evidence>
<dbReference type="Proteomes" id="UP000261540">
    <property type="component" value="Unplaced"/>
</dbReference>
<reference evidence="1" key="1">
    <citation type="submission" date="2025-08" db="UniProtKB">
        <authorList>
            <consortium name="Ensembl"/>
        </authorList>
    </citation>
    <scope>IDENTIFICATION</scope>
</reference>
<organism evidence="1 2">
    <name type="scientific">Paramormyrops kingsleyae</name>
    <dbReference type="NCBI Taxonomy" id="1676925"/>
    <lineage>
        <taxon>Eukaryota</taxon>
        <taxon>Metazoa</taxon>
        <taxon>Chordata</taxon>
        <taxon>Craniata</taxon>
        <taxon>Vertebrata</taxon>
        <taxon>Euteleostomi</taxon>
        <taxon>Actinopterygii</taxon>
        <taxon>Neopterygii</taxon>
        <taxon>Teleostei</taxon>
        <taxon>Osteoglossocephala</taxon>
        <taxon>Osteoglossomorpha</taxon>
        <taxon>Osteoglossiformes</taxon>
        <taxon>Mormyridae</taxon>
        <taxon>Paramormyrops</taxon>
    </lineage>
</organism>
<dbReference type="PANTHER" id="PTHR31025">
    <property type="entry name" value="SI:CH211-196P9.1-RELATED"/>
    <property type="match status" value="1"/>
</dbReference>
<evidence type="ECO:0000313" key="1">
    <source>
        <dbReference type="Ensembl" id="ENSPKIP00000000765.1"/>
    </source>
</evidence>
<sequence length="587" mass="67249">FGPLIRLWTLRFESKRSYFKECARKLHNFLHLSKTLAERHQLLQSYFGCGQLFPSLIQVAGEANEIDEQLLSATGVQHLGPPCCLLTSFCVFFILGMDVECIQEIQRVLPELDYERLMAVVEHLTSVVGVTKKEDLAFVEKDDFQHHLTPIQSRKLIQAFRQRELADGHTSWISQFEIPWELEPDRFIVRTVVAAMQEHCPNPNRAACVEIAKMIMSKYPLTFADTTEEGEQLGTGYYSLVNKLKTRVEHVNRNNVTARIRTPRSLTETSDSTTTTKAVRCKVDSYGCFNWQPRCLPEGEISDSLEDRRKNMAAIFHSVGPRAVDKPDVDQSMSLTFIYQRHMINTCPPPSVSDTEDQWPFLFTKRGVCAHFKTLTGIDICDRVGEALQTKGKRIIYFFQRQTQNRDMQSLLQDIEGDTTTMQQTQTSIAVVLLLMKHFLEKEDSIFILVDETATKSSIEKDWTLPATPRLIMLGNTFLSAKKWIVSIDVKVAYILVEHLSFADALSVFFACFYVFNIEYQEPACATLELIQRFFVRINPGDGTKCTAKTGTSRKTGEMVKRKTTVINNRVSSFLRHLTEFEWRNLD</sequence>
<name>A0A3B3Q539_9TELE</name>
<protein>
    <submittedName>
        <fullName evidence="1">Zgc:113210</fullName>
    </submittedName>
</protein>
<dbReference type="GeneTree" id="ENSGT00940000163828"/>
<reference evidence="1" key="2">
    <citation type="submission" date="2025-09" db="UniProtKB">
        <authorList>
            <consortium name="Ensembl"/>
        </authorList>
    </citation>
    <scope>IDENTIFICATION</scope>
</reference>
<proteinExistence type="predicted"/>
<accession>A0A3B3Q539</accession>
<dbReference type="Ensembl" id="ENSPKIT00000024666.1">
    <property type="protein sequence ID" value="ENSPKIP00000000765.1"/>
    <property type="gene ID" value="ENSPKIG00000019307.1"/>
</dbReference>
<dbReference type="PANTHER" id="PTHR31025:SF22">
    <property type="entry name" value="IP13529P"/>
    <property type="match status" value="1"/>
</dbReference>
<dbReference type="AlphaFoldDB" id="A0A3B3Q539"/>